<keyword evidence="3" id="KW-0653">Protein transport</keyword>
<evidence type="ECO:0000256" key="1">
    <source>
        <dbReference type="ARBA" id="ARBA00004395"/>
    </source>
</evidence>
<evidence type="ECO:0000313" key="11">
    <source>
        <dbReference type="Proteomes" id="UP000788993"/>
    </source>
</evidence>
<evidence type="ECO:0000256" key="5">
    <source>
        <dbReference type="ARBA" id="ARBA00023136"/>
    </source>
</evidence>
<proteinExistence type="inferred from homology"/>
<organism evidence="10 11">
    <name type="scientific">Ogataea polymorpha</name>
    <dbReference type="NCBI Taxonomy" id="460523"/>
    <lineage>
        <taxon>Eukaryota</taxon>
        <taxon>Fungi</taxon>
        <taxon>Dikarya</taxon>
        <taxon>Ascomycota</taxon>
        <taxon>Saccharomycotina</taxon>
        <taxon>Pichiomycetes</taxon>
        <taxon>Pichiales</taxon>
        <taxon>Pichiaceae</taxon>
        <taxon>Ogataea</taxon>
    </lineage>
</organism>
<sequence>MSASQSKGGAFLRSMSPLPLLYGRNSDLQSGSKQLSSKERKYVSNIDKALTVFDSVEEWADYISYLSKLQRALQTNPEPQANHWIPGEFDISKTLSKCLSPKLPSGVHRKALEVYTQIFEILGVDELGLHISTWLPGLLPLMSYASISVKPQLIELLKTHVVPIEPLILRAVFRGILLSLLPALDDTTSESFDAVLGLIDTFRAHLNNDPHFWQCLFLCIITSPDKRLGALEWLVRRMPLFKINGEPELRKEAVLEAVDDETRACVTPEPGLLIKAFGEGLIDENLLVQRGFFDLLIGRLQLHSPILQVLVSNADKQLLVLRATGTVLRKDMSLNRRLWNWLLGPSNTEQVRAAGKTERPVTAETRSQYFRSYGLEHLTQAIAALLEGSTSSQPRYQQCIEACKIAVALMDKWEIGQYIVPKILIPIIRCTKETHETERMEISDELVKNANAFFDSVETINIWSDVLRLIKDRDIDLVLFILRHFRVEEEDMVVLHLPLALLASLAQFDGSKKWIELLRTLLSLIPQRAFLPIEHAEEKYVQVETVDKATFKSEIVAKLEQYYNLTSEEAQLEAPGEKPYTTADLSAILLTLTTHITTVQLETRQAALFYEFSEILNELLEKIPNGANQWKDLTLLKAVNGYQSGDFTEDSVPIAFGISLLFKTLAKQTSGAQLLQTLKTVMDLLWSCLVHPSGKYQAETVKMICQLEMSVDSYYIEAALSSLFLGSDRLTRMKAFNALWTHTLALNETENILVRPLKLLLDDLTSENETNKLIVSRWIKSTIGTGSINKMFKILCSGLLSKNSFVNAGKLKNEEDEDFALFHYQLATIMNLLRTDPQLVSLFKSEPCTLNNEADVTIISRHRWDVTTYKSLLVTVISRFLSMEAPQSDRTVVEQYCGCVRACLSLLEMLIDATEHEFTEIVTSLTKLCKKASLFDDSITTFYLSTISKFMRLAYDSKIAMELFDYENDGMPPKFAEIVSGGILNSRSSLVLASWNSLILSVASYAPELLFRSSFNVTACICEKLDEFFTIKTRFSQTEPEGDSDEAILELINGLQELLNVNHRYLLATKSRLFANNSASGKESSFFGSVMQGVFQVEAPDEKGEDYLRRIEILKALKLAVETCYRIWLWSDENSKVKANAINVAPSSPLVTRMSSMIGINTTSTRLIDEEKPSFLSFTKTINYNASRLKYRTKRILESIFVLEPLETLETLMSSQRNQDSRSDRYSTFKVIHLLDGAKSEKIIPLALNSLMSRVNVASLEQSKRSSMINELNDKDISTFLTEYMDSLSSDSVEEIWTQVISFLKDVQTNMSHYRLLLSDILKFSSIVGVKLSQTSFGEQRKVRKDMTDSFIKILTMATNVKNATSEDQSIASILNPINILPGTDSHDSPTSSELNPESPAKIETGVENLKSPSVPTMKGASPVRDTVPLEKETAKEELCTSMVFVVPKVPVIVQDSDKVVSCYTTIINNTLIPLLKNKNAGQVPEYGVNLIEALSNMNQCLQLKLWKNLCSDIIMDAKFFDTPVSSRWNGILYSWIKEDKEKLDELVTRLVPYHGSSTLFNWNDSEMSNKRLNLKRMAYLLLISPKDSLLNNVSDLQFRVTDMLKNSSNQSLKPVIFLLLRVITFKYSDPHLSTLWPTVYTELQYVLHQLWVRLENPAEGDRITDAQLEFDNELVLQACKLLDVLLVLKPEQFQLTEWLFVSDTIDAVYRDSSVPVLSLVDKISNLKQMRTKELHDKIESRVDKLKRPLLAGHSRVESIYDLREFFETLSIQNYESEYALLDADADAIEKDILSDLFG</sequence>
<gene>
    <name evidence="10" type="ORF">OGATHE_004766</name>
</gene>
<keyword evidence="5" id="KW-0472">Membrane</keyword>
<evidence type="ECO:0000259" key="8">
    <source>
        <dbReference type="Pfam" id="PF24597"/>
    </source>
</evidence>
<dbReference type="InterPro" id="IPR056457">
    <property type="entry name" value="DOP1_C"/>
</dbReference>
<comment type="caution">
    <text evidence="10">The sequence shown here is derived from an EMBL/GenBank/DDBJ whole genome shotgun (WGS) entry which is preliminary data.</text>
</comment>
<dbReference type="InterPro" id="IPR007249">
    <property type="entry name" value="DOP1_N"/>
</dbReference>
<dbReference type="PANTHER" id="PTHR14042:SF24">
    <property type="entry name" value="PROTEIN DOPEY-1 HOMOLOG"/>
    <property type="match status" value="1"/>
</dbReference>
<feature type="domain" description="DOP1 N-terminal" evidence="7">
    <location>
        <begin position="37"/>
        <end position="346"/>
    </location>
</feature>
<dbReference type="InterPro" id="IPR056458">
    <property type="entry name" value="TPR_DOP1_M"/>
</dbReference>
<keyword evidence="4" id="KW-0333">Golgi apparatus</keyword>
<evidence type="ECO:0000259" key="7">
    <source>
        <dbReference type="Pfam" id="PF04118"/>
    </source>
</evidence>
<comment type="similarity">
    <text evidence="6">Belongs to the DOP1 family.</text>
</comment>
<comment type="subcellular location">
    <subcellularLocation>
        <location evidence="1">Golgi apparatus membrane</location>
        <topology evidence="1">Peripheral membrane protein</topology>
    </subcellularLocation>
</comment>
<evidence type="ECO:0000256" key="6">
    <source>
        <dbReference type="ARBA" id="ARBA00046326"/>
    </source>
</evidence>
<dbReference type="GO" id="GO:0000139">
    <property type="term" value="C:Golgi membrane"/>
    <property type="evidence" value="ECO:0007669"/>
    <property type="project" value="UniProtKB-SubCell"/>
</dbReference>
<dbReference type="Pfam" id="PF04118">
    <property type="entry name" value="Dopey_N"/>
    <property type="match status" value="1"/>
</dbReference>
<dbReference type="GO" id="GO:0015031">
    <property type="term" value="P:protein transport"/>
    <property type="evidence" value="ECO:0007669"/>
    <property type="project" value="UniProtKB-KW"/>
</dbReference>
<keyword evidence="2" id="KW-0813">Transport</keyword>
<reference evidence="10" key="1">
    <citation type="journal article" date="2021" name="Open Biol.">
        <title>Shared evolutionary footprints suggest mitochondrial oxidative damage underlies multiple complex I losses in fungi.</title>
        <authorList>
            <person name="Schikora-Tamarit M.A."/>
            <person name="Marcet-Houben M."/>
            <person name="Nosek J."/>
            <person name="Gabaldon T."/>
        </authorList>
    </citation>
    <scope>NUCLEOTIDE SEQUENCE</scope>
    <source>
        <strain evidence="10">NCAIM Y.01608</strain>
    </source>
</reference>
<protein>
    <recommendedName>
        <fullName evidence="12">Dopey N-terminal domain-containing protein</fullName>
    </recommendedName>
</protein>
<evidence type="ECO:0000256" key="3">
    <source>
        <dbReference type="ARBA" id="ARBA00022927"/>
    </source>
</evidence>
<dbReference type="GO" id="GO:0006895">
    <property type="term" value="P:Golgi to endosome transport"/>
    <property type="evidence" value="ECO:0007669"/>
    <property type="project" value="InterPro"/>
</dbReference>
<evidence type="ECO:0000256" key="4">
    <source>
        <dbReference type="ARBA" id="ARBA00023034"/>
    </source>
</evidence>
<evidence type="ECO:0000259" key="9">
    <source>
        <dbReference type="Pfam" id="PF24598"/>
    </source>
</evidence>
<dbReference type="GO" id="GO:0005802">
    <property type="term" value="C:trans-Golgi network"/>
    <property type="evidence" value="ECO:0007669"/>
    <property type="project" value="TreeGrafter"/>
</dbReference>
<dbReference type="Pfam" id="PF24597">
    <property type="entry name" value="TPR_DOP1_M"/>
    <property type="match status" value="1"/>
</dbReference>
<keyword evidence="11" id="KW-1185">Reference proteome</keyword>
<feature type="domain" description="DOP1-like middle TPR" evidence="8">
    <location>
        <begin position="369"/>
        <end position="563"/>
    </location>
</feature>
<dbReference type="Pfam" id="PF24598">
    <property type="entry name" value="DOP1_C"/>
    <property type="match status" value="1"/>
</dbReference>
<dbReference type="GO" id="GO:0005829">
    <property type="term" value="C:cytosol"/>
    <property type="evidence" value="ECO:0007669"/>
    <property type="project" value="GOC"/>
</dbReference>
<dbReference type="InterPro" id="IPR040314">
    <property type="entry name" value="DOP1"/>
</dbReference>
<name>A0A9P8P144_9ASCO</name>
<dbReference type="Proteomes" id="UP000788993">
    <property type="component" value="Unassembled WGS sequence"/>
</dbReference>
<evidence type="ECO:0000256" key="2">
    <source>
        <dbReference type="ARBA" id="ARBA00022448"/>
    </source>
</evidence>
<dbReference type="GO" id="GO:0005768">
    <property type="term" value="C:endosome"/>
    <property type="evidence" value="ECO:0007669"/>
    <property type="project" value="TreeGrafter"/>
</dbReference>
<dbReference type="EMBL" id="JAEUBD010001266">
    <property type="protein sequence ID" value="KAH3663190.1"/>
    <property type="molecule type" value="Genomic_DNA"/>
</dbReference>
<evidence type="ECO:0000313" key="10">
    <source>
        <dbReference type="EMBL" id="KAH3663190.1"/>
    </source>
</evidence>
<evidence type="ECO:0008006" key="12">
    <source>
        <dbReference type="Google" id="ProtNLM"/>
    </source>
</evidence>
<feature type="domain" description="DOP1-like C-terminal" evidence="9">
    <location>
        <begin position="1280"/>
        <end position="1780"/>
    </location>
</feature>
<dbReference type="PANTHER" id="PTHR14042">
    <property type="entry name" value="DOPEY-RELATED"/>
    <property type="match status" value="1"/>
</dbReference>
<reference evidence="10" key="2">
    <citation type="submission" date="2021-01" db="EMBL/GenBank/DDBJ databases">
        <authorList>
            <person name="Schikora-Tamarit M.A."/>
        </authorList>
    </citation>
    <scope>NUCLEOTIDE SEQUENCE</scope>
    <source>
        <strain evidence="10">NCAIM Y.01608</strain>
    </source>
</reference>
<accession>A0A9P8P144</accession>